<reference evidence="1" key="1">
    <citation type="submission" date="2021-01" db="EMBL/GenBank/DDBJ databases">
        <authorList>
            <person name="Corre E."/>
            <person name="Pelletier E."/>
            <person name="Niang G."/>
            <person name="Scheremetjew M."/>
            <person name="Finn R."/>
            <person name="Kale V."/>
            <person name="Holt S."/>
            <person name="Cochrane G."/>
            <person name="Meng A."/>
            <person name="Brown T."/>
            <person name="Cohen L."/>
        </authorList>
    </citation>
    <scope>NUCLEOTIDE SEQUENCE</scope>
    <source>
        <strain evidence="1">CCMP1594</strain>
    </source>
</reference>
<dbReference type="EMBL" id="HBJA01095953">
    <property type="protein sequence ID" value="CAE0822024.1"/>
    <property type="molecule type" value="Transcribed_RNA"/>
</dbReference>
<protein>
    <submittedName>
        <fullName evidence="1">Uncharacterized protein</fullName>
    </submittedName>
</protein>
<accession>A0A7S4G1B2</accession>
<gene>
    <name evidence="1" type="ORF">EGYM00163_LOCUS33221</name>
</gene>
<organism evidence="1">
    <name type="scientific">Eutreptiella gymnastica</name>
    <dbReference type="NCBI Taxonomy" id="73025"/>
    <lineage>
        <taxon>Eukaryota</taxon>
        <taxon>Discoba</taxon>
        <taxon>Euglenozoa</taxon>
        <taxon>Euglenida</taxon>
        <taxon>Spirocuta</taxon>
        <taxon>Euglenophyceae</taxon>
        <taxon>Eutreptiales</taxon>
        <taxon>Eutreptiaceae</taxon>
        <taxon>Eutreptiella</taxon>
    </lineage>
</organism>
<proteinExistence type="predicted"/>
<name>A0A7S4G1B2_9EUGL</name>
<evidence type="ECO:0000313" key="1">
    <source>
        <dbReference type="EMBL" id="CAE0822024.1"/>
    </source>
</evidence>
<dbReference type="AlphaFoldDB" id="A0A7S4G1B2"/>
<sequence>MRTPKPTKAPNATVYCASPVAWLQLLWSLRSTLDDSEAVNLRHHVQPRCATWLQMCRGIAAVRTTRCCRQWLFEVGDQEGGVFSWEMLHQESAFARFVSSG</sequence>